<dbReference type="GO" id="GO:0005524">
    <property type="term" value="F:ATP binding"/>
    <property type="evidence" value="ECO:0007669"/>
    <property type="project" value="UniProtKB-KW"/>
</dbReference>
<evidence type="ECO:0000259" key="4">
    <source>
        <dbReference type="SMART" id="SM00382"/>
    </source>
</evidence>
<dbReference type="Gene3D" id="1.10.8.60">
    <property type="match status" value="1"/>
</dbReference>
<dbReference type="Pfam" id="PF00004">
    <property type="entry name" value="AAA"/>
    <property type="match status" value="1"/>
</dbReference>
<dbReference type="Gene3D" id="3.40.50.300">
    <property type="entry name" value="P-loop containing nucleotide triphosphate hydrolases"/>
    <property type="match status" value="1"/>
</dbReference>
<protein>
    <submittedName>
        <fullName evidence="5">AAA family ATPase</fullName>
    </submittedName>
</protein>
<dbReference type="Proteomes" id="UP001289066">
    <property type="component" value="Unassembled WGS sequence"/>
</dbReference>
<sequence>MEENMFSKNNKDFISDIKTRTISKNFTNYNGEKIKISIIDAKYGVHRGNEILLDEPLVNNMLDNIVKVIDKNNSKYNKVPRSLVISYDKDLLGLIKRDESEKKLDEECNYNNEKTEIVDIYEPRYDFESVYIKEDSKNQILGGLTILKNKEKLFNEWGLANSMKSSRALIFNFYGPPGTGKSMTAEAIAKYLNKKVFSVNYSQLESKYVGETPKNIKRVFSKAKEEDAIIIFDEADSFLGKRLTNITQSADYGVNITRSVMLMELENFDGVVIFTTNLLDNYDDAFKRRILANVEFDLPDEIGRLKIWNTHIPKEFPLNKDITLSLLASRYEKISGADIKDIVLFAGVNAIQNNREFILKEDFDLAYKYIIDRYKKTSRVFNDIKVKTTRISEEEYQKEIEMEEK</sequence>
<evidence type="ECO:0000256" key="1">
    <source>
        <dbReference type="ARBA" id="ARBA00006914"/>
    </source>
</evidence>
<dbReference type="EMBL" id="WNVG01000049">
    <property type="protein sequence ID" value="MDZ5033593.1"/>
    <property type="molecule type" value="Genomic_DNA"/>
</dbReference>
<accession>A0AAW9J484</accession>
<dbReference type="SUPFAM" id="SSF52540">
    <property type="entry name" value="P-loop containing nucleoside triphosphate hydrolases"/>
    <property type="match status" value="1"/>
</dbReference>
<feature type="domain" description="AAA+ ATPase" evidence="4">
    <location>
        <begin position="167"/>
        <end position="300"/>
    </location>
</feature>
<keyword evidence="2" id="KW-0547">Nucleotide-binding</keyword>
<dbReference type="AlphaFoldDB" id="A0AAW9J484"/>
<dbReference type="GO" id="GO:0016887">
    <property type="term" value="F:ATP hydrolysis activity"/>
    <property type="evidence" value="ECO:0007669"/>
    <property type="project" value="InterPro"/>
</dbReference>
<dbReference type="InterPro" id="IPR027417">
    <property type="entry name" value="P-loop_NTPase"/>
</dbReference>
<proteinExistence type="inferred from homology"/>
<evidence type="ECO:0000256" key="3">
    <source>
        <dbReference type="ARBA" id="ARBA00022840"/>
    </source>
</evidence>
<evidence type="ECO:0000256" key="2">
    <source>
        <dbReference type="ARBA" id="ARBA00022741"/>
    </source>
</evidence>
<comment type="similarity">
    <text evidence="1">Belongs to the AAA ATPase family.</text>
</comment>
<dbReference type="CDD" id="cd19481">
    <property type="entry name" value="RecA-like_protease"/>
    <property type="match status" value="1"/>
</dbReference>
<dbReference type="SMART" id="SM00382">
    <property type="entry name" value="AAA"/>
    <property type="match status" value="1"/>
</dbReference>
<organism evidence="5 6">
    <name type="scientific">Clostridium perfringens</name>
    <dbReference type="NCBI Taxonomy" id="1502"/>
    <lineage>
        <taxon>Bacteria</taxon>
        <taxon>Bacillati</taxon>
        <taxon>Bacillota</taxon>
        <taxon>Clostridia</taxon>
        <taxon>Eubacteriales</taxon>
        <taxon>Clostridiaceae</taxon>
        <taxon>Clostridium</taxon>
    </lineage>
</organism>
<dbReference type="InterPro" id="IPR003593">
    <property type="entry name" value="AAA+_ATPase"/>
</dbReference>
<dbReference type="InterPro" id="IPR003959">
    <property type="entry name" value="ATPase_AAA_core"/>
</dbReference>
<dbReference type="PANTHER" id="PTHR23073">
    <property type="entry name" value="26S PROTEASOME REGULATORY SUBUNIT"/>
    <property type="match status" value="1"/>
</dbReference>
<gene>
    <name evidence="5" type="ORF">GNF81_12490</name>
</gene>
<dbReference type="InterPro" id="IPR050221">
    <property type="entry name" value="26S_Proteasome_ATPase"/>
</dbReference>
<reference evidence="5" key="1">
    <citation type="submission" date="2019-11" db="EMBL/GenBank/DDBJ databases">
        <title>Characterization of Clostridium perfringens isolates from swine manure treated agricultural soils.</title>
        <authorList>
            <person name="Wushke S.T."/>
        </authorList>
    </citation>
    <scope>NUCLEOTIDE SEQUENCE</scope>
    <source>
        <strain evidence="5">X15</strain>
    </source>
</reference>
<comment type="caution">
    <text evidence="5">The sequence shown here is derived from an EMBL/GenBank/DDBJ whole genome shotgun (WGS) entry which is preliminary data.</text>
</comment>
<evidence type="ECO:0000313" key="5">
    <source>
        <dbReference type="EMBL" id="MDZ5033593.1"/>
    </source>
</evidence>
<keyword evidence="3" id="KW-0067">ATP-binding</keyword>
<evidence type="ECO:0000313" key="6">
    <source>
        <dbReference type="Proteomes" id="UP001289066"/>
    </source>
</evidence>
<name>A0AAW9J484_CLOPF</name>